<comment type="caution">
    <text evidence="1">The sequence shown here is derived from an EMBL/GenBank/DDBJ whole genome shotgun (WGS) entry which is preliminary data.</text>
</comment>
<dbReference type="EMBL" id="QFNN01000073">
    <property type="protein sequence ID" value="PZO89068.1"/>
    <property type="molecule type" value="Genomic_DNA"/>
</dbReference>
<evidence type="ECO:0008006" key="3">
    <source>
        <dbReference type="Google" id="ProtNLM"/>
    </source>
</evidence>
<dbReference type="PIRSF" id="PIRSF016624">
    <property type="entry name" value="Mu_prophg_I"/>
    <property type="match status" value="1"/>
</dbReference>
<evidence type="ECO:0000313" key="1">
    <source>
        <dbReference type="EMBL" id="PZO89068.1"/>
    </source>
</evidence>
<dbReference type="Proteomes" id="UP000249066">
    <property type="component" value="Unassembled WGS sequence"/>
</dbReference>
<dbReference type="AlphaFoldDB" id="A0A2W5C4I5"/>
<sequence>MAKLKQKAGGAGETLVAAAIEVGLNDGRVAKRVKLLPIGEVKLRDGRGPYIVRDRAHAELIVAATKAFLGATDFMFDYDHQALYAPKPGVGGRAIAAGWAPTLTVEDDGIYADVDWTAAATEQLEAREYRYVSPTFTIDPATKLVRHLKNAALVNIPAIDLAAVAAGSDIGEDMDLSKIAAALGLGADADEAAIIAAATSLTASTGLATVAAAVGLGADASADQIAAAIVEQRPDPAKFVPVDQVNGMAAQLATLNSERADREIAAAMQSGKLVPALKDWALTLFKSDEAKWSDWLKNAPVVVAAGTKLDGNAPKGKATSLTDEEVAAAAMLDMTPEEYLAAKNEEIA</sequence>
<proteinExistence type="predicted"/>
<dbReference type="InterPro" id="IPR012106">
    <property type="entry name" value="Phage_Mu_Gp1"/>
</dbReference>
<accession>A0A2W5C4I5</accession>
<name>A0A2W5C4I5_9SPHN</name>
<organism evidence="1 2">
    <name type="scientific">Sphingomonas sanxanigenens</name>
    <dbReference type="NCBI Taxonomy" id="397260"/>
    <lineage>
        <taxon>Bacteria</taxon>
        <taxon>Pseudomonadati</taxon>
        <taxon>Pseudomonadota</taxon>
        <taxon>Alphaproteobacteria</taxon>
        <taxon>Sphingomonadales</taxon>
        <taxon>Sphingomonadaceae</taxon>
        <taxon>Sphingomonas</taxon>
    </lineage>
</organism>
<reference evidence="1 2" key="1">
    <citation type="submission" date="2017-08" db="EMBL/GenBank/DDBJ databases">
        <title>Infants hospitalized years apart are colonized by the same room-sourced microbial strains.</title>
        <authorList>
            <person name="Brooks B."/>
            <person name="Olm M.R."/>
            <person name="Firek B.A."/>
            <person name="Baker R."/>
            <person name="Thomas B.C."/>
            <person name="Morowitz M.J."/>
            <person name="Banfield J.F."/>
        </authorList>
    </citation>
    <scope>NUCLEOTIDE SEQUENCE [LARGE SCALE GENOMIC DNA]</scope>
    <source>
        <strain evidence="1">S2_018_000_R2_101</strain>
    </source>
</reference>
<protein>
    <recommendedName>
        <fullName evidence="3">Mu-like prophage I protein</fullName>
    </recommendedName>
</protein>
<gene>
    <name evidence="1" type="ORF">DI623_11355</name>
</gene>
<evidence type="ECO:0000313" key="2">
    <source>
        <dbReference type="Proteomes" id="UP000249066"/>
    </source>
</evidence>
<dbReference type="Pfam" id="PF10123">
    <property type="entry name" value="Mu-like_Pro"/>
    <property type="match status" value="1"/>
</dbReference>